<feature type="transmembrane region" description="Helical" evidence="1">
    <location>
        <begin position="42"/>
        <end position="75"/>
    </location>
</feature>
<keyword evidence="1" id="KW-0472">Membrane</keyword>
<comment type="caution">
    <text evidence="2">The sequence shown here is derived from an EMBL/GenBank/DDBJ whole genome shotgun (WGS) entry which is preliminary data.</text>
</comment>
<feature type="transmembrane region" description="Helical" evidence="1">
    <location>
        <begin position="20"/>
        <end position="36"/>
    </location>
</feature>
<evidence type="ECO:0000313" key="2">
    <source>
        <dbReference type="EMBL" id="KUG27495.1"/>
    </source>
</evidence>
<proteinExistence type="predicted"/>
<protein>
    <submittedName>
        <fullName evidence="2">Uncharacterized protein</fullName>
    </submittedName>
</protein>
<feature type="transmembrane region" description="Helical" evidence="1">
    <location>
        <begin position="87"/>
        <end position="109"/>
    </location>
</feature>
<name>A0A0W8G2U2_9ZZZZ</name>
<keyword evidence="1" id="KW-1133">Transmembrane helix</keyword>
<feature type="transmembrane region" description="Helical" evidence="1">
    <location>
        <begin position="121"/>
        <end position="143"/>
    </location>
</feature>
<gene>
    <name evidence="2" type="ORF">ASZ90_002651</name>
</gene>
<evidence type="ECO:0000256" key="1">
    <source>
        <dbReference type="SAM" id="Phobius"/>
    </source>
</evidence>
<keyword evidence="1" id="KW-0812">Transmembrane</keyword>
<reference evidence="2" key="1">
    <citation type="journal article" date="2015" name="Proc. Natl. Acad. Sci. U.S.A.">
        <title>Networks of energetic and metabolic interactions define dynamics in microbial communities.</title>
        <authorList>
            <person name="Embree M."/>
            <person name="Liu J.K."/>
            <person name="Al-Bassam M.M."/>
            <person name="Zengler K."/>
        </authorList>
    </citation>
    <scope>NUCLEOTIDE SEQUENCE</scope>
</reference>
<dbReference type="EMBL" id="LNQE01000323">
    <property type="protein sequence ID" value="KUG27495.1"/>
    <property type="molecule type" value="Genomic_DNA"/>
</dbReference>
<dbReference type="AlphaFoldDB" id="A0A0W8G2U2"/>
<organism evidence="2">
    <name type="scientific">hydrocarbon metagenome</name>
    <dbReference type="NCBI Taxonomy" id="938273"/>
    <lineage>
        <taxon>unclassified sequences</taxon>
        <taxon>metagenomes</taxon>
        <taxon>ecological metagenomes</taxon>
    </lineage>
</organism>
<sequence>MAYKTKIKELWRTKKQELSILAIWMVSLLPGLIVSIRKGDPLYASLLVMFIQFLASFGSITLFGVIAQLVCYKYIESVEVHDRMMDGLFFGFHAGIVIWILYAFFHILFGRKIIGEVNELVAFFGITCIASCVIGILCGFLIGKYRDRKNTII</sequence>
<accession>A0A0W8G2U2</accession>